<feature type="transmembrane region" description="Helical" evidence="8">
    <location>
        <begin position="92"/>
        <end position="112"/>
    </location>
</feature>
<evidence type="ECO:0000313" key="10">
    <source>
        <dbReference type="EMBL" id="GLQ25175.1"/>
    </source>
</evidence>
<comment type="caution">
    <text evidence="10">The sequence shown here is derived from an EMBL/GenBank/DDBJ whole genome shotgun (WGS) entry which is preliminary data.</text>
</comment>
<sequence>MTLNLFLIFGSAFFIFALVSKRIQGSILTLPMLFTLGGFLLSRVLMEQGGLTYDEGGLHTLAELTLILVLAADASQISLSELKMMKAIPGRLLGIALPLIILTGTIVGILLFPTMPWFMAALVAAILAPTDAALGSAVLADKSVPLQVRQGLNVESGLNDGIALPAVLFFACFLNMTHQTGEENWLIFLALQLIIGPLAGVIVGWIGGKLIAKAADKQWITPEFQGVAAMALAVIAYAVAETFHGNGFIAAFIAGLTYGNLKANYAKFLNEFTETESQFLAQMTFFLFGALILPEALHHVTIQMVVYAGLSLTLVRMLPVAIAMIGSKIGLPKIAFMGWFGPRGLASLLFALLILEDLGVKDAEFIQAIVAVTVLMSIVLHGMTAAPFSKALGGKSAAETEAKSG</sequence>
<evidence type="ECO:0000256" key="6">
    <source>
        <dbReference type="ARBA" id="ARBA00023065"/>
    </source>
</evidence>
<evidence type="ECO:0000256" key="8">
    <source>
        <dbReference type="SAM" id="Phobius"/>
    </source>
</evidence>
<keyword evidence="2" id="KW-0813">Transport</keyword>
<proteinExistence type="predicted"/>
<keyword evidence="7 8" id="KW-0472">Membrane</keyword>
<dbReference type="RefSeq" id="WP_284392428.1">
    <property type="nucleotide sequence ID" value="NZ_BSNK01000002.1"/>
</dbReference>
<accession>A0ABQ5VEQ8</accession>
<feature type="transmembrane region" description="Helical" evidence="8">
    <location>
        <begin position="6"/>
        <end position="23"/>
    </location>
</feature>
<feature type="transmembrane region" description="Helical" evidence="8">
    <location>
        <begin position="334"/>
        <end position="354"/>
    </location>
</feature>
<evidence type="ECO:0000313" key="11">
    <source>
        <dbReference type="Proteomes" id="UP001161391"/>
    </source>
</evidence>
<dbReference type="Proteomes" id="UP001161391">
    <property type="component" value="Unassembled WGS sequence"/>
</dbReference>
<evidence type="ECO:0000256" key="7">
    <source>
        <dbReference type="ARBA" id="ARBA00023136"/>
    </source>
</evidence>
<feature type="transmembrane region" description="Helical" evidence="8">
    <location>
        <begin position="185"/>
        <end position="207"/>
    </location>
</feature>
<feature type="transmembrane region" description="Helical" evidence="8">
    <location>
        <begin position="277"/>
        <end position="294"/>
    </location>
</feature>
<evidence type="ECO:0000256" key="2">
    <source>
        <dbReference type="ARBA" id="ARBA00022448"/>
    </source>
</evidence>
<keyword evidence="11" id="KW-1185">Reference proteome</keyword>
<dbReference type="EMBL" id="BSNK01000002">
    <property type="protein sequence ID" value="GLQ25175.1"/>
    <property type="molecule type" value="Genomic_DNA"/>
</dbReference>
<evidence type="ECO:0000256" key="1">
    <source>
        <dbReference type="ARBA" id="ARBA00004651"/>
    </source>
</evidence>
<evidence type="ECO:0000256" key="5">
    <source>
        <dbReference type="ARBA" id="ARBA00022989"/>
    </source>
</evidence>
<gene>
    <name evidence="10" type="ORF">GCM10007853_30490</name>
</gene>
<reference evidence="10" key="1">
    <citation type="journal article" date="2014" name="Int. J. Syst. Evol. Microbiol.">
        <title>Complete genome of a new Firmicutes species belonging to the dominant human colonic microbiota ('Ruminococcus bicirculans') reveals two chromosomes and a selective capacity to utilize plant glucans.</title>
        <authorList>
            <consortium name="NISC Comparative Sequencing Program"/>
            <person name="Wegmann U."/>
            <person name="Louis P."/>
            <person name="Goesmann A."/>
            <person name="Henrissat B."/>
            <person name="Duncan S.H."/>
            <person name="Flint H.J."/>
        </authorList>
    </citation>
    <scope>NUCLEOTIDE SEQUENCE</scope>
    <source>
        <strain evidence="10">NBRC 108219</strain>
    </source>
</reference>
<protein>
    <submittedName>
        <fullName evidence="10">Sodium:proton antiporter</fullName>
    </submittedName>
</protein>
<name>A0ABQ5VEQ8_9PROT</name>
<reference evidence="10" key="2">
    <citation type="submission" date="2023-01" db="EMBL/GenBank/DDBJ databases">
        <title>Draft genome sequence of Algimonas ampicilliniresistens strain NBRC 108219.</title>
        <authorList>
            <person name="Sun Q."/>
            <person name="Mori K."/>
        </authorList>
    </citation>
    <scope>NUCLEOTIDE SEQUENCE</scope>
    <source>
        <strain evidence="10">NBRC 108219</strain>
    </source>
</reference>
<feature type="transmembrane region" description="Helical" evidence="8">
    <location>
        <begin position="300"/>
        <end position="322"/>
    </location>
</feature>
<evidence type="ECO:0000256" key="3">
    <source>
        <dbReference type="ARBA" id="ARBA00022449"/>
    </source>
</evidence>
<dbReference type="InterPro" id="IPR006153">
    <property type="entry name" value="Cation/H_exchanger_TM"/>
</dbReference>
<keyword evidence="5 8" id="KW-1133">Transmembrane helix</keyword>
<evidence type="ECO:0000259" key="9">
    <source>
        <dbReference type="Pfam" id="PF00999"/>
    </source>
</evidence>
<feature type="domain" description="Cation/H+ exchanger transmembrane" evidence="9">
    <location>
        <begin position="14"/>
        <end position="389"/>
    </location>
</feature>
<evidence type="ECO:0000256" key="4">
    <source>
        <dbReference type="ARBA" id="ARBA00022692"/>
    </source>
</evidence>
<dbReference type="PANTHER" id="PTHR32507:SF8">
    <property type="entry name" value="CNH1P"/>
    <property type="match status" value="1"/>
</dbReference>
<feature type="transmembrane region" description="Helical" evidence="8">
    <location>
        <begin position="30"/>
        <end position="46"/>
    </location>
</feature>
<feature type="transmembrane region" description="Helical" evidence="8">
    <location>
        <begin position="219"/>
        <end position="240"/>
    </location>
</feature>
<keyword evidence="4 8" id="KW-0812">Transmembrane</keyword>
<feature type="transmembrane region" description="Helical" evidence="8">
    <location>
        <begin position="366"/>
        <end position="386"/>
    </location>
</feature>
<organism evidence="10 11">
    <name type="scientific">Algimonas ampicilliniresistens</name>
    <dbReference type="NCBI Taxonomy" id="1298735"/>
    <lineage>
        <taxon>Bacteria</taxon>
        <taxon>Pseudomonadati</taxon>
        <taxon>Pseudomonadota</taxon>
        <taxon>Alphaproteobacteria</taxon>
        <taxon>Maricaulales</taxon>
        <taxon>Robiginitomaculaceae</taxon>
        <taxon>Algimonas</taxon>
    </lineage>
</organism>
<feature type="transmembrane region" description="Helical" evidence="8">
    <location>
        <begin position="118"/>
        <end position="140"/>
    </location>
</feature>
<comment type="subcellular location">
    <subcellularLocation>
        <location evidence="1">Cell membrane</location>
        <topology evidence="1">Multi-pass membrane protein</topology>
    </subcellularLocation>
</comment>
<dbReference type="PANTHER" id="PTHR32507">
    <property type="entry name" value="NA(+)/H(+) ANTIPORTER 1"/>
    <property type="match status" value="1"/>
</dbReference>
<keyword evidence="6" id="KW-0406">Ion transport</keyword>
<dbReference type="Pfam" id="PF00999">
    <property type="entry name" value="Na_H_Exchanger"/>
    <property type="match status" value="1"/>
</dbReference>
<keyword evidence="3" id="KW-0050">Antiport</keyword>